<evidence type="ECO:0000313" key="2">
    <source>
        <dbReference type="EMBL" id="MFC3448323.1"/>
    </source>
</evidence>
<dbReference type="InterPro" id="IPR053224">
    <property type="entry name" value="Sensory_adhesion_molecule"/>
</dbReference>
<dbReference type="PANTHER" id="PTHR31460:SF3">
    <property type="entry name" value="MESOCENTIN"/>
    <property type="match status" value="1"/>
</dbReference>
<dbReference type="EMBL" id="JBHRWK010000005">
    <property type="protein sequence ID" value="MFC3448323.1"/>
    <property type="molecule type" value="Genomic_DNA"/>
</dbReference>
<dbReference type="Gene3D" id="2.120.10.30">
    <property type="entry name" value="TolB, C-terminal domain"/>
    <property type="match status" value="1"/>
</dbReference>
<name>A0ABV7NQH4_9PSEU</name>
<comment type="caution">
    <text evidence="2">The sequence shown here is derived from an EMBL/GenBank/DDBJ whole genome shotgun (WGS) entry which is preliminary data.</text>
</comment>
<dbReference type="Proteomes" id="UP001595645">
    <property type="component" value="Unassembled WGS sequence"/>
</dbReference>
<keyword evidence="3" id="KW-1185">Reference proteome</keyword>
<keyword evidence="1" id="KW-0732">Signal</keyword>
<sequence>MRFRQRLVLPVLLAAVVAGIGAAPAEGKGGAVDITAPSLYPEGVAWDPGRRTALVGSVRFGTVAVVQRDRTVRTLVSDPGMVSVFGIAVDAARSRLLVTYGDLGLGERSAPSTVNRQSGLGIFDLRTGRRIALVDLAAGDGDHAANDVAVDPRGNAYVTDTLGDALFRVDPRGRITAHVTSPAFTSEGFGLNGVVWHPDGYVLTVLYNSGRLFKVDMDSGKAADVALERPLVGGDGLVLRRDGALVSVTNDLGGLGPRAVRVVTSADHWRSAAERRIVAPWPDGKPTTAAATPSGVMVLTGHLDALLAGDSSVRTFQLRRF</sequence>
<accession>A0ABV7NQH4</accession>
<protein>
    <recommendedName>
        <fullName evidence="4">SMP-30/Gluconolactonase/LRE-like region domain-containing protein</fullName>
    </recommendedName>
</protein>
<dbReference type="RefSeq" id="WP_378236987.1">
    <property type="nucleotide sequence ID" value="NZ_JBHRWK010000005.1"/>
</dbReference>
<feature type="chain" id="PRO_5047027807" description="SMP-30/Gluconolactonase/LRE-like region domain-containing protein" evidence="1">
    <location>
        <begin position="26"/>
        <end position="321"/>
    </location>
</feature>
<dbReference type="InterPro" id="IPR011042">
    <property type="entry name" value="6-blade_b-propeller_TolB-like"/>
</dbReference>
<feature type="signal peptide" evidence="1">
    <location>
        <begin position="1"/>
        <end position="25"/>
    </location>
</feature>
<proteinExistence type="predicted"/>
<dbReference type="SUPFAM" id="SSF63829">
    <property type="entry name" value="Calcium-dependent phosphotriesterase"/>
    <property type="match status" value="1"/>
</dbReference>
<evidence type="ECO:0008006" key="4">
    <source>
        <dbReference type="Google" id="ProtNLM"/>
    </source>
</evidence>
<evidence type="ECO:0000256" key="1">
    <source>
        <dbReference type="SAM" id="SignalP"/>
    </source>
</evidence>
<dbReference type="PANTHER" id="PTHR31460">
    <property type="match status" value="1"/>
</dbReference>
<gene>
    <name evidence="2" type="ORF">ACFOSH_02670</name>
</gene>
<evidence type="ECO:0000313" key="3">
    <source>
        <dbReference type="Proteomes" id="UP001595645"/>
    </source>
</evidence>
<organism evidence="2 3">
    <name type="scientific">Amycolatopsis speibonae</name>
    <dbReference type="NCBI Taxonomy" id="1450224"/>
    <lineage>
        <taxon>Bacteria</taxon>
        <taxon>Bacillati</taxon>
        <taxon>Actinomycetota</taxon>
        <taxon>Actinomycetes</taxon>
        <taxon>Pseudonocardiales</taxon>
        <taxon>Pseudonocardiaceae</taxon>
        <taxon>Amycolatopsis</taxon>
    </lineage>
</organism>
<reference evidence="3" key="1">
    <citation type="journal article" date="2019" name="Int. J. Syst. Evol. Microbiol.">
        <title>The Global Catalogue of Microorganisms (GCM) 10K type strain sequencing project: providing services to taxonomists for standard genome sequencing and annotation.</title>
        <authorList>
            <consortium name="The Broad Institute Genomics Platform"/>
            <consortium name="The Broad Institute Genome Sequencing Center for Infectious Disease"/>
            <person name="Wu L."/>
            <person name="Ma J."/>
        </authorList>
    </citation>
    <scope>NUCLEOTIDE SEQUENCE [LARGE SCALE GENOMIC DNA]</scope>
    <source>
        <strain evidence="3">CGMCC 4.7676</strain>
    </source>
</reference>